<dbReference type="STRING" id="656519.Halsa_2364"/>
<dbReference type="PANTHER" id="PTHR30146:SF109">
    <property type="entry name" value="HTH-TYPE TRANSCRIPTIONAL REGULATOR GALS"/>
    <property type="match status" value="1"/>
</dbReference>
<dbReference type="CDD" id="cd01392">
    <property type="entry name" value="HTH_LacI"/>
    <property type="match status" value="1"/>
</dbReference>
<dbReference type="eggNOG" id="COG1609">
    <property type="taxonomic scope" value="Bacteria"/>
</dbReference>
<evidence type="ECO:0000259" key="4">
    <source>
        <dbReference type="PROSITE" id="PS50932"/>
    </source>
</evidence>
<evidence type="ECO:0000256" key="2">
    <source>
        <dbReference type="ARBA" id="ARBA00023125"/>
    </source>
</evidence>
<dbReference type="RefSeq" id="WP_013406827.1">
    <property type="nucleotide sequence ID" value="NC_014654.1"/>
</dbReference>
<keyword evidence="6" id="KW-1185">Reference proteome</keyword>
<dbReference type="Proteomes" id="UP000007434">
    <property type="component" value="Chromosome"/>
</dbReference>
<dbReference type="Gene3D" id="3.40.50.2300">
    <property type="match status" value="2"/>
</dbReference>
<proteinExistence type="predicted"/>
<keyword evidence="1" id="KW-0805">Transcription regulation</keyword>
<dbReference type="Gene3D" id="1.10.260.40">
    <property type="entry name" value="lambda repressor-like DNA-binding domains"/>
    <property type="match status" value="1"/>
</dbReference>
<feature type="domain" description="HTH lacI-type" evidence="4">
    <location>
        <begin position="2"/>
        <end position="56"/>
    </location>
</feature>
<protein>
    <submittedName>
        <fullName evidence="5">Transcriptional regulator, LacI family</fullName>
    </submittedName>
</protein>
<dbReference type="CDD" id="cd06267">
    <property type="entry name" value="PBP1_LacI_sugar_binding-like"/>
    <property type="match status" value="1"/>
</dbReference>
<keyword evidence="3" id="KW-0804">Transcription</keyword>
<dbReference type="Pfam" id="PF00356">
    <property type="entry name" value="LacI"/>
    <property type="match status" value="1"/>
</dbReference>
<dbReference type="SUPFAM" id="SSF53822">
    <property type="entry name" value="Periplasmic binding protein-like I"/>
    <property type="match status" value="1"/>
</dbReference>
<dbReference type="HOGENOM" id="CLU_037628_6_1_9"/>
<dbReference type="Pfam" id="PF00532">
    <property type="entry name" value="Peripla_BP_1"/>
    <property type="match status" value="1"/>
</dbReference>
<organism evidence="5 6">
    <name type="scientific">Halanaerobium hydrogeniformans</name>
    <name type="common">Halanaerobium sp. (strain sapolanicus)</name>
    <dbReference type="NCBI Taxonomy" id="656519"/>
    <lineage>
        <taxon>Bacteria</taxon>
        <taxon>Bacillati</taxon>
        <taxon>Bacillota</taxon>
        <taxon>Clostridia</taxon>
        <taxon>Halanaerobiales</taxon>
        <taxon>Halanaerobiaceae</taxon>
        <taxon>Halanaerobium</taxon>
    </lineage>
</organism>
<accession>E4RL87</accession>
<name>E4RL87_HALHG</name>
<dbReference type="InterPro" id="IPR000843">
    <property type="entry name" value="HTH_LacI"/>
</dbReference>
<evidence type="ECO:0000256" key="1">
    <source>
        <dbReference type="ARBA" id="ARBA00023015"/>
    </source>
</evidence>
<sequence length="339" mass="38040">MVSINDVAAKANVSISTVSRVMNQNANVSKEKERAVLAAVEELDYIPNGLARGLVTKNTNSVGILIADIANMYYASLVKSIEKTLNQKGYYTIVGNTEWDKKREENYLRYLMQKQVDGFILASTALDEKYIDKLTKKGIPMVVLDREIESDLIDKIRINDYDGAYQATAHLVDYNYDYFLHIAGPKKVATALDRSKGFSDALKDNNISSQDYKILEGSFREESGVQKISDFLAGFELKDRRVGIFAANDSAAFGIMKELKDRQLNVPGQFGVIGFDDVNFSRYADPPLTTISRPIKEIGEITASILMDRIENLDNEKYSKKNITLDVNLIKRGSTSRLR</sequence>
<dbReference type="AlphaFoldDB" id="E4RL87"/>
<dbReference type="OrthoDB" id="9784962at2"/>
<dbReference type="PANTHER" id="PTHR30146">
    <property type="entry name" value="LACI-RELATED TRANSCRIPTIONAL REPRESSOR"/>
    <property type="match status" value="1"/>
</dbReference>
<dbReference type="PROSITE" id="PS50932">
    <property type="entry name" value="HTH_LACI_2"/>
    <property type="match status" value="1"/>
</dbReference>
<gene>
    <name evidence="5" type="ordered locus">Halsa_2364</name>
</gene>
<evidence type="ECO:0000313" key="5">
    <source>
        <dbReference type="EMBL" id="ADQ15768.1"/>
    </source>
</evidence>
<dbReference type="PROSITE" id="PS00356">
    <property type="entry name" value="HTH_LACI_1"/>
    <property type="match status" value="1"/>
</dbReference>
<keyword evidence="2" id="KW-0238">DNA-binding</keyword>
<evidence type="ECO:0000313" key="6">
    <source>
        <dbReference type="Proteomes" id="UP000007434"/>
    </source>
</evidence>
<dbReference type="GO" id="GO:0000976">
    <property type="term" value="F:transcription cis-regulatory region binding"/>
    <property type="evidence" value="ECO:0007669"/>
    <property type="project" value="TreeGrafter"/>
</dbReference>
<reference evidence="5 6" key="2">
    <citation type="journal article" date="2011" name="J. Bacteriol.">
        <title>Complete Genome Sequence of the Haloalkaliphilic, Hydrogen Producing Halanaerobium hydrogenoformans.</title>
        <authorList>
            <person name="Brown S.D."/>
            <person name="Begemann M.B."/>
            <person name="Mormile M.R."/>
            <person name="Wall J.D."/>
            <person name="Han C.S."/>
            <person name="Goodwin L.A."/>
            <person name="Pitluck S."/>
            <person name="Land M.L."/>
            <person name="Hauser L.J."/>
            <person name="Elias D.A."/>
        </authorList>
    </citation>
    <scope>NUCLEOTIDE SEQUENCE [LARGE SCALE GENOMIC DNA]</scope>
    <source>
        <strain evidence="6">sapolanicus</strain>
    </source>
</reference>
<dbReference type="GO" id="GO:0003700">
    <property type="term" value="F:DNA-binding transcription factor activity"/>
    <property type="evidence" value="ECO:0007669"/>
    <property type="project" value="TreeGrafter"/>
</dbReference>
<dbReference type="InterPro" id="IPR028082">
    <property type="entry name" value="Peripla_BP_I"/>
</dbReference>
<dbReference type="InterPro" id="IPR010982">
    <property type="entry name" value="Lambda_DNA-bd_dom_sf"/>
</dbReference>
<dbReference type="KEGG" id="has:Halsa_2364"/>
<reference evidence="5 6" key="1">
    <citation type="submission" date="2010-11" db="EMBL/GenBank/DDBJ databases">
        <title>Complete sequence of Halanaerobium sp. sapolanicus.</title>
        <authorList>
            <consortium name="US DOE Joint Genome Institute"/>
            <person name="Lucas S."/>
            <person name="Copeland A."/>
            <person name="Lapidus A."/>
            <person name="Cheng J.-F."/>
            <person name="Bruce D."/>
            <person name="Goodwin L."/>
            <person name="Pitluck S."/>
            <person name="Davenport K."/>
            <person name="Detter J.C."/>
            <person name="Han C."/>
            <person name="Tapia R."/>
            <person name="Land M."/>
            <person name="Hauser L."/>
            <person name="Jeffries C."/>
            <person name="Kyrpides N."/>
            <person name="Ivanova N."/>
            <person name="Mikhailova N."/>
            <person name="Begemann M.B."/>
            <person name="Mormile M.R."/>
            <person name="Wall J.D."/>
            <person name="Elias D.A."/>
            <person name="Woyke T."/>
        </authorList>
    </citation>
    <scope>NUCLEOTIDE SEQUENCE [LARGE SCALE GENOMIC DNA]</scope>
    <source>
        <strain evidence="6">sapolanicus</strain>
    </source>
</reference>
<dbReference type="SMART" id="SM00354">
    <property type="entry name" value="HTH_LACI"/>
    <property type="match status" value="1"/>
</dbReference>
<evidence type="ECO:0000256" key="3">
    <source>
        <dbReference type="ARBA" id="ARBA00023163"/>
    </source>
</evidence>
<dbReference type="InterPro" id="IPR001761">
    <property type="entry name" value="Peripla_BP/Lac1_sug-bd_dom"/>
</dbReference>
<dbReference type="SUPFAM" id="SSF47413">
    <property type="entry name" value="lambda repressor-like DNA-binding domains"/>
    <property type="match status" value="1"/>
</dbReference>
<dbReference type="EMBL" id="CP002304">
    <property type="protein sequence ID" value="ADQ15768.1"/>
    <property type="molecule type" value="Genomic_DNA"/>
</dbReference>